<name>A0A6J4UYW4_9CYAN</name>
<dbReference type="SUPFAM" id="SSF54292">
    <property type="entry name" value="2Fe-2S ferredoxin-like"/>
    <property type="match status" value="1"/>
</dbReference>
<sequence>MVNLESFGVFAVSILVQFLPDDVTVEAQVGESFLEVAQRAGVFIPTGCLLGTCHACEVELEGEGDIRACITSVPPGRSHLTINLFSDPTW</sequence>
<dbReference type="AlphaFoldDB" id="A0A6J4UYW4"/>
<protein>
    <submittedName>
        <fullName evidence="2">Ferredoxin</fullName>
    </submittedName>
</protein>
<dbReference type="GO" id="GO:0051536">
    <property type="term" value="F:iron-sulfur cluster binding"/>
    <property type="evidence" value="ECO:0007669"/>
    <property type="project" value="InterPro"/>
</dbReference>
<dbReference type="PROSITE" id="PS51085">
    <property type="entry name" value="2FE2S_FER_2"/>
    <property type="match status" value="1"/>
</dbReference>
<gene>
    <name evidence="2" type="ORF">AVDCRST_MAG81-900</name>
</gene>
<evidence type="ECO:0000313" key="2">
    <source>
        <dbReference type="EMBL" id="CAA9562167.1"/>
    </source>
</evidence>
<dbReference type="InterPro" id="IPR036010">
    <property type="entry name" value="2Fe-2S_ferredoxin-like_sf"/>
</dbReference>
<dbReference type="CDD" id="cd00207">
    <property type="entry name" value="fer2"/>
    <property type="match status" value="1"/>
</dbReference>
<dbReference type="InterPro" id="IPR001041">
    <property type="entry name" value="2Fe-2S_ferredoxin-type"/>
</dbReference>
<proteinExistence type="predicted"/>
<reference evidence="2" key="1">
    <citation type="submission" date="2020-02" db="EMBL/GenBank/DDBJ databases">
        <authorList>
            <person name="Meier V. D."/>
        </authorList>
    </citation>
    <scope>NUCLEOTIDE SEQUENCE</scope>
    <source>
        <strain evidence="2">AVDCRST_MAG81</strain>
    </source>
</reference>
<evidence type="ECO:0000259" key="1">
    <source>
        <dbReference type="PROSITE" id="PS51085"/>
    </source>
</evidence>
<feature type="domain" description="2Fe-2S ferredoxin-type" evidence="1">
    <location>
        <begin position="14"/>
        <end position="88"/>
    </location>
</feature>
<dbReference type="InterPro" id="IPR012675">
    <property type="entry name" value="Beta-grasp_dom_sf"/>
</dbReference>
<dbReference type="Gene3D" id="3.10.20.30">
    <property type="match status" value="1"/>
</dbReference>
<dbReference type="EMBL" id="CADCWO010000046">
    <property type="protein sequence ID" value="CAA9562167.1"/>
    <property type="molecule type" value="Genomic_DNA"/>
</dbReference>
<accession>A0A6J4UYW4</accession>
<dbReference type="Pfam" id="PF00111">
    <property type="entry name" value="Fer2"/>
    <property type="match status" value="1"/>
</dbReference>
<organism evidence="2">
    <name type="scientific">uncultured Synechococcales cyanobacterium</name>
    <dbReference type="NCBI Taxonomy" id="1936017"/>
    <lineage>
        <taxon>Bacteria</taxon>
        <taxon>Bacillati</taxon>
        <taxon>Cyanobacteriota</taxon>
        <taxon>Cyanophyceae</taxon>
        <taxon>Synechococcales</taxon>
        <taxon>environmental samples</taxon>
    </lineage>
</organism>